<keyword evidence="1" id="KW-0472">Membrane</keyword>
<proteinExistence type="predicted"/>
<reference evidence="2" key="1">
    <citation type="submission" date="2019-08" db="EMBL/GenBank/DDBJ databases">
        <authorList>
            <person name="Kucharzyk K."/>
            <person name="Murdoch R.W."/>
            <person name="Higgins S."/>
            <person name="Loffler F."/>
        </authorList>
    </citation>
    <scope>NUCLEOTIDE SEQUENCE</scope>
</reference>
<protein>
    <submittedName>
        <fullName evidence="2">Uncharacterized protein</fullName>
    </submittedName>
</protein>
<evidence type="ECO:0000313" key="2">
    <source>
        <dbReference type="EMBL" id="MPN05090.1"/>
    </source>
</evidence>
<keyword evidence="1" id="KW-0812">Transmembrane</keyword>
<feature type="transmembrane region" description="Helical" evidence="1">
    <location>
        <begin position="12"/>
        <end position="32"/>
    </location>
</feature>
<comment type="caution">
    <text evidence="2">The sequence shown here is derived from an EMBL/GenBank/DDBJ whole genome shotgun (WGS) entry which is preliminary data.</text>
</comment>
<sequence length="68" mass="7770">MSKEFKNKFKKILSMMVVSGIVLASFSIYLIIKQKYLIGILSGVFSICFITGWIRVLGDLNHDDKRSK</sequence>
<organism evidence="2">
    <name type="scientific">bioreactor metagenome</name>
    <dbReference type="NCBI Taxonomy" id="1076179"/>
    <lineage>
        <taxon>unclassified sequences</taxon>
        <taxon>metagenomes</taxon>
        <taxon>ecological metagenomes</taxon>
    </lineage>
</organism>
<keyword evidence="1" id="KW-1133">Transmembrane helix</keyword>
<name>A0A645EUG5_9ZZZZ</name>
<dbReference type="EMBL" id="VSSQ01051001">
    <property type="protein sequence ID" value="MPN05090.1"/>
    <property type="molecule type" value="Genomic_DNA"/>
</dbReference>
<evidence type="ECO:0000256" key="1">
    <source>
        <dbReference type="SAM" id="Phobius"/>
    </source>
</evidence>
<dbReference type="AlphaFoldDB" id="A0A645EUG5"/>
<accession>A0A645EUG5</accession>
<gene>
    <name evidence="2" type="ORF">SDC9_152340</name>
</gene>
<feature type="transmembrane region" description="Helical" evidence="1">
    <location>
        <begin position="38"/>
        <end position="58"/>
    </location>
</feature>